<dbReference type="Proteomes" id="UP001152798">
    <property type="component" value="Chromosome 2"/>
</dbReference>
<keyword evidence="2" id="KW-1185">Reference proteome</keyword>
<sequence length="152" mass="17129">MAWLGYVRKLKNQHESVERGGGAVNVSDSRGPWPAGLRLSGSTNLNPKPYIKLGRFSSLALIGLFQRESPRGGKILQGKKIVTLLQAIKYRCSAKIGSIFRRQERKKVLTWNIVPMRHIPQAHHRRIFLHIEEELGATPGFLSLSLAHLHVH</sequence>
<evidence type="ECO:0000313" key="1">
    <source>
        <dbReference type="EMBL" id="CAH1393159.1"/>
    </source>
</evidence>
<gene>
    <name evidence="1" type="ORF">NEZAVI_LOCUS3870</name>
</gene>
<evidence type="ECO:0000313" key="2">
    <source>
        <dbReference type="Proteomes" id="UP001152798"/>
    </source>
</evidence>
<proteinExistence type="predicted"/>
<protein>
    <submittedName>
        <fullName evidence="1">Uncharacterized protein</fullName>
    </submittedName>
</protein>
<accession>A0A9P0E3F0</accession>
<name>A0A9P0E3F0_NEZVI</name>
<dbReference type="EMBL" id="OV725078">
    <property type="protein sequence ID" value="CAH1393159.1"/>
    <property type="molecule type" value="Genomic_DNA"/>
</dbReference>
<dbReference type="AlphaFoldDB" id="A0A9P0E3F0"/>
<organism evidence="1 2">
    <name type="scientific">Nezara viridula</name>
    <name type="common">Southern green stink bug</name>
    <name type="synonym">Cimex viridulus</name>
    <dbReference type="NCBI Taxonomy" id="85310"/>
    <lineage>
        <taxon>Eukaryota</taxon>
        <taxon>Metazoa</taxon>
        <taxon>Ecdysozoa</taxon>
        <taxon>Arthropoda</taxon>
        <taxon>Hexapoda</taxon>
        <taxon>Insecta</taxon>
        <taxon>Pterygota</taxon>
        <taxon>Neoptera</taxon>
        <taxon>Paraneoptera</taxon>
        <taxon>Hemiptera</taxon>
        <taxon>Heteroptera</taxon>
        <taxon>Panheteroptera</taxon>
        <taxon>Pentatomomorpha</taxon>
        <taxon>Pentatomoidea</taxon>
        <taxon>Pentatomidae</taxon>
        <taxon>Pentatominae</taxon>
        <taxon>Nezara</taxon>
    </lineage>
</organism>
<reference evidence="1" key="1">
    <citation type="submission" date="2022-01" db="EMBL/GenBank/DDBJ databases">
        <authorList>
            <person name="King R."/>
        </authorList>
    </citation>
    <scope>NUCLEOTIDE SEQUENCE</scope>
</reference>